<keyword evidence="2" id="KW-1185">Reference proteome</keyword>
<organism evidence="1 2">
    <name type="scientific">Aduncisulcus paluster</name>
    <dbReference type="NCBI Taxonomy" id="2918883"/>
    <lineage>
        <taxon>Eukaryota</taxon>
        <taxon>Metamonada</taxon>
        <taxon>Carpediemonas-like organisms</taxon>
        <taxon>Aduncisulcus</taxon>
    </lineage>
</organism>
<protein>
    <submittedName>
        <fullName evidence="1">Uncharacterized protein</fullName>
    </submittedName>
</protein>
<dbReference type="EMBL" id="BQXS01007931">
    <property type="protein sequence ID" value="GKT28755.1"/>
    <property type="molecule type" value="Genomic_DNA"/>
</dbReference>
<gene>
    <name evidence="1" type="ORF">ADUPG1_005045</name>
</gene>
<dbReference type="Proteomes" id="UP001057375">
    <property type="component" value="Unassembled WGS sequence"/>
</dbReference>
<accession>A0ABQ5KBP8</accession>
<sequence length="48" mass="5388">PTCKSIKKGADLKLYRDIKSSGNASIPKLEICIPQQRPRFFAPYHSPS</sequence>
<reference evidence="1" key="1">
    <citation type="submission" date="2022-03" db="EMBL/GenBank/DDBJ databases">
        <title>Draft genome sequence of Aduncisulcus paluster, a free-living microaerophilic Fornicata.</title>
        <authorList>
            <person name="Yuyama I."/>
            <person name="Kume K."/>
            <person name="Tamura T."/>
            <person name="Inagaki Y."/>
            <person name="Hashimoto T."/>
        </authorList>
    </citation>
    <scope>NUCLEOTIDE SEQUENCE</scope>
    <source>
        <strain evidence="1">NY0171</strain>
    </source>
</reference>
<comment type="caution">
    <text evidence="1">The sequence shown here is derived from an EMBL/GenBank/DDBJ whole genome shotgun (WGS) entry which is preliminary data.</text>
</comment>
<evidence type="ECO:0000313" key="1">
    <source>
        <dbReference type="EMBL" id="GKT28755.1"/>
    </source>
</evidence>
<feature type="non-terminal residue" evidence="1">
    <location>
        <position position="1"/>
    </location>
</feature>
<name>A0ABQ5KBP8_9EUKA</name>
<proteinExistence type="predicted"/>
<evidence type="ECO:0000313" key="2">
    <source>
        <dbReference type="Proteomes" id="UP001057375"/>
    </source>
</evidence>